<comment type="function">
    <text evidence="9">May be involved in calcium-dependent ubiquitination and subsequent proteasomal degradation of target proteins. Probably serves as a molecular bridge in ubiquitin E3 complexes. Participates in the ubiquitin-mediated degradation of beta-catenin (CTNNB1).</text>
</comment>
<organism evidence="10 11">
    <name type="scientific">Daphnia magna</name>
    <dbReference type="NCBI Taxonomy" id="35525"/>
    <lineage>
        <taxon>Eukaryota</taxon>
        <taxon>Metazoa</taxon>
        <taxon>Ecdysozoa</taxon>
        <taxon>Arthropoda</taxon>
        <taxon>Crustacea</taxon>
        <taxon>Branchiopoda</taxon>
        <taxon>Diplostraca</taxon>
        <taxon>Cladocera</taxon>
        <taxon>Anomopoda</taxon>
        <taxon>Daphniidae</taxon>
        <taxon>Daphnia</taxon>
    </lineage>
</organism>
<keyword evidence="8" id="KW-0539">Nucleus</keyword>
<keyword evidence="7" id="KW-0007">Acetylation</keyword>
<name>A0A0P5R797_9CRUS</name>
<dbReference type="Pfam" id="PF05002">
    <property type="entry name" value="SGS"/>
    <property type="match status" value="1"/>
</dbReference>
<dbReference type="AlphaFoldDB" id="A0A0P5R797"/>
<evidence type="ECO:0000256" key="4">
    <source>
        <dbReference type="ARBA" id="ARBA00022490"/>
    </source>
</evidence>
<evidence type="ECO:0000313" key="10">
    <source>
        <dbReference type="EMBL" id="KZS16746.1"/>
    </source>
</evidence>
<dbReference type="EMBL" id="LRGB01000687">
    <property type="protein sequence ID" value="KZS16746.1"/>
    <property type="molecule type" value="Genomic_DNA"/>
</dbReference>
<dbReference type="STRING" id="35525.A0A0P5R797"/>
<dbReference type="Proteomes" id="UP000076858">
    <property type="component" value="Unassembled WGS sequence"/>
</dbReference>
<comment type="caution">
    <text evidence="10">The sequence shown here is derived from an EMBL/GenBank/DDBJ whole genome shotgun (WGS) entry which is preliminary data.</text>
</comment>
<dbReference type="GO" id="GO:0031625">
    <property type="term" value="F:ubiquitin protein ligase binding"/>
    <property type="evidence" value="ECO:0007669"/>
    <property type="project" value="InterPro"/>
</dbReference>
<dbReference type="InterPro" id="IPR007699">
    <property type="entry name" value="SGS_dom"/>
</dbReference>
<keyword evidence="5" id="KW-0597">Phosphoprotein</keyword>
<evidence type="ECO:0000256" key="6">
    <source>
        <dbReference type="ARBA" id="ARBA00022786"/>
    </source>
</evidence>
<reference evidence="10 11" key="1">
    <citation type="submission" date="2016-03" db="EMBL/GenBank/DDBJ databases">
        <title>EvidentialGene: Evidence-directed Construction of Genes on Genomes.</title>
        <authorList>
            <person name="Gilbert D.G."/>
            <person name="Choi J.-H."/>
            <person name="Mockaitis K."/>
            <person name="Colbourne J."/>
            <person name="Pfrender M."/>
        </authorList>
    </citation>
    <scope>NUCLEOTIDE SEQUENCE [LARGE SCALE GENOMIC DNA]</scope>
    <source>
        <strain evidence="10 11">Xinb3</strain>
        <tissue evidence="10">Complete organism</tissue>
    </source>
</reference>
<evidence type="ECO:0000256" key="5">
    <source>
        <dbReference type="ARBA" id="ARBA00022553"/>
    </source>
</evidence>
<dbReference type="GO" id="GO:0044548">
    <property type="term" value="F:S100 protein binding"/>
    <property type="evidence" value="ECO:0007669"/>
    <property type="project" value="InterPro"/>
</dbReference>
<evidence type="ECO:0000256" key="2">
    <source>
        <dbReference type="ARBA" id="ARBA00004496"/>
    </source>
</evidence>
<evidence type="ECO:0000256" key="8">
    <source>
        <dbReference type="ARBA" id="ARBA00023242"/>
    </source>
</evidence>
<dbReference type="PANTHER" id="PTHR13164">
    <property type="entry name" value="CALICYLIN BINDING PROTEIN"/>
    <property type="match status" value="1"/>
</dbReference>
<dbReference type="Gene3D" id="2.60.40.790">
    <property type="match status" value="1"/>
</dbReference>
<evidence type="ECO:0000256" key="1">
    <source>
        <dbReference type="ARBA" id="ARBA00004123"/>
    </source>
</evidence>
<evidence type="ECO:0000313" key="11">
    <source>
        <dbReference type="Proteomes" id="UP000076858"/>
    </source>
</evidence>
<dbReference type="SUPFAM" id="SSF140106">
    <property type="entry name" value="Calcyclin-binding protein-like"/>
    <property type="match status" value="1"/>
</dbReference>
<dbReference type="Gene3D" id="4.10.860.10">
    <property type="entry name" value="UVR domain"/>
    <property type="match status" value="1"/>
</dbReference>
<dbReference type="FunFam" id="2.60.40.790:FF:000006">
    <property type="entry name" value="calcyclin-binding protein-like"/>
    <property type="match status" value="1"/>
</dbReference>
<accession>A0A0P5R797</accession>
<dbReference type="InterPro" id="IPR008978">
    <property type="entry name" value="HSP20-like_chaperone"/>
</dbReference>
<proteinExistence type="predicted"/>
<dbReference type="Pfam" id="PF09032">
    <property type="entry name" value="Siah-Interact_N"/>
    <property type="match status" value="1"/>
</dbReference>
<protein>
    <recommendedName>
        <fullName evidence="3">Calcyclin-binding protein</fullName>
    </recommendedName>
</protein>
<dbReference type="OrthoDB" id="164025at2759"/>
<dbReference type="GO" id="GO:0005634">
    <property type="term" value="C:nucleus"/>
    <property type="evidence" value="ECO:0007669"/>
    <property type="project" value="UniProtKB-SubCell"/>
</dbReference>
<evidence type="ECO:0000256" key="7">
    <source>
        <dbReference type="ARBA" id="ARBA00022990"/>
    </source>
</evidence>
<keyword evidence="6" id="KW-0833">Ubl conjugation pathway</keyword>
<dbReference type="GO" id="GO:0005737">
    <property type="term" value="C:cytoplasm"/>
    <property type="evidence" value="ECO:0007669"/>
    <property type="project" value="UniProtKB-SubCell"/>
</dbReference>
<dbReference type="GO" id="GO:0007507">
    <property type="term" value="P:heart development"/>
    <property type="evidence" value="ECO:0007669"/>
    <property type="project" value="TreeGrafter"/>
</dbReference>
<dbReference type="InterPro" id="IPR015120">
    <property type="entry name" value="Siah-Interact_N"/>
</dbReference>
<evidence type="ECO:0000256" key="3">
    <source>
        <dbReference type="ARBA" id="ARBA00015702"/>
    </source>
</evidence>
<dbReference type="GO" id="GO:0015631">
    <property type="term" value="F:tubulin binding"/>
    <property type="evidence" value="ECO:0007669"/>
    <property type="project" value="InterPro"/>
</dbReference>
<dbReference type="InterPro" id="IPR007052">
    <property type="entry name" value="CS_dom"/>
</dbReference>
<dbReference type="PANTHER" id="PTHR13164:SF3">
    <property type="entry name" value="CALCYCLIN-BINDING PROTEIN"/>
    <property type="match status" value="1"/>
</dbReference>
<dbReference type="Pfam" id="PF04969">
    <property type="entry name" value="CS"/>
    <property type="match status" value="1"/>
</dbReference>
<sequence length="225" mass="25352">MPRTIDELRADVDELKKLTDLATRQSVKDVLGLETRRLETEISLQLKDNMFNLETKPVAQAASAVRCYEVKLTNYAWDQSDKFFKLFVTLPDVQTLPAENVACTFGNRSLDLLVKELNGKNYSLVIKNLAEVIDASKSHWKVKSDSVVVFLAKLKPITWQAVTMEEKKIKESKAPKFDASSADDPQASMMNMMKQLYQEGDDDMKRQIAKSFAEGRGGKTPDLGL</sequence>
<evidence type="ECO:0000256" key="9">
    <source>
        <dbReference type="ARBA" id="ARBA00025145"/>
    </source>
</evidence>
<dbReference type="InterPro" id="IPR052289">
    <property type="entry name" value="Calcyclin-binding_UBL-bridge"/>
</dbReference>
<dbReference type="CDD" id="cd06468">
    <property type="entry name" value="p23_CacyBP"/>
    <property type="match status" value="1"/>
</dbReference>
<gene>
    <name evidence="10" type="ORF">APZ42_017322</name>
</gene>
<keyword evidence="4" id="KW-0963">Cytoplasm</keyword>
<keyword evidence="11" id="KW-1185">Reference proteome</keyword>
<dbReference type="InterPro" id="IPR037893">
    <property type="entry name" value="CS_CacyBP"/>
</dbReference>
<dbReference type="PROSITE" id="PS51203">
    <property type="entry name" value="CS"/>
    <property type="match status" value="1"/>
</dbReference>
<dbReference type="PROSITE" id="PS51048">
    <property type="entry name" value="SGS"/>
    <property type="match status" value="1"/>
</dbReference>
<comment type="subcellular location">
    <subcellularLocation>
        <location evidence="2">Cytoplasm</location>
    </subcellularLocation>
    <subcellularLocation>
        <location evidence="1">Nucleus</location>
    </subcellularLocation>
</comment>
<dbReference type="SUPFAM" id="SSF49764">
    <property type="entry name" value="HSP20-like chaperones"/>
    <property type="match status" value="1"/>
</dbReference>
<dbReference type="InterPro" id="IPR037201">
    <property type="entry name" value="CacyBP_N"/>
</dbReference>